<feature type="domain" description="AIG1-type G" evidence="4">
    <location>
        <begin position="22"/>
        <end position="79"/>
    </location>
</feature>
<evidence type="ECO:0000313" key="5">
    <source>
        <dbReference type="Ensembl" id="ENSSLUP00000009083.1"/>
    </source>
</evidence>
<reference evidence="5" key="1">
    <citation type="submission" date="2025-08" db="UniProtKB">
        <authorList>
            <consortium name="Ensembl"/>
        </authorList>
    </citation>
    <scope>IDENTIFICATION</scope>
</reference>
<dbReference type="GO" id="GO:0005525">
    <property type="term" value="F:GTP binding"/>
    <property type="evidence" value="ECO:0007669"/>
    <property type="project" value="UniProtKB-KW"/>
</dbReference>
<reference evidence="5" key="2">
    <citation type="submission" date="2025-09" db="UniProtKB">
        <authorList>
            <consortium name="Ensembl"/>
        </authorList>
    </citation>
    <scope>IDENTIFICATION</scope>
</reference>
<dbReference type="InterPro" id="IPR045058">
    <property type="entry name" value="GIMA/IAN/Toc"/>
</dbReference>
<dbReference type="InterPro" id="IPR027417">
    <property type="entry name" value="P-loop_NTPase"/>
</dbReference>
<evidence type="ECO:0000313" key="6">
    <source>
        <dbReference type="Proteomes" id="UP000694568"/>
    </source>
</evidence>
<dbReference type="Ensembl" id="ENSSLUT00000009372.1">
    <property type="protein sequence ID" value="ENSSLUP00000009083.1"/>
    <property type="gene ID" value="ENSSLUG00000004275.1"/>
</dbReference>
<comment type="similarity">
    <text evidence="1">Belongs to the TRAFAC class TrmE-Era-EngA-EngB-Septin-like GTPase superfamily. AIG1/Toc34/Toc159-like paraseptin GTPase family. IAN subfamily.</text>
</comment>
<evidence type="ECO:0000256" key="1">
    <source>
        <dbReference type="ARBA" id="ARBA00008535"/>
    </source>
</evidence>
<dbReference type="PANTHER" id="PTHR10903:SF170">
    <property type="entry name" value="GTPASE IMAP FAMILY MEMBER 7"/>
    <property type="match status" value="1"/>
</dbReference>
<name>A0A8C9XDJ1_SANLU</name>
<dbReference type="Gene3D" id="3.40.50.300">
    <property type="entry name" value="P-loop containing nucleotide triphosphate hydrolases"/>
    <property type="match status" value="1"/>
</dbReference>
<keyword evidence="2" id="KW-0547">Nucleotide-binding</keyword>
<sequence length="80" mass="8715">TVLVCGRSFLSEPTRYNNEEIRIVVVGKTRAGKSTTGNTILGKHNFKSEFSFNSLTEHCAKASGEVDTQKISVIDTPGLK</sequence>
<evidence type="ECO:0000259" key="4">
    <source>
        <dbReference type="Pfam" id="PF04548"/>
    </source>
</evidence>
<keyword evidence="6" id="KW-1185">Reference proteome</keyword>
<dbReference type="Proteomes" id="UP000694568">
    <property type="component" value="Unplaced"/>
</dbReference>
<dbReference type="Pfam" id="PF04548">
    <property type="entry name" value="AIG1"/>
    <property type="match status" value="1"/>
</dbReference>
<keyword evidence="3" id="KW-0342">GTP-binding</keyword>
<proteinExistence type="inferred from homology"/>
<accession>A0A8C9XDJ1</accession>
<protein>
    <recommendedName>
        <fullName evidence="4">AIG1-type G domain-containing protein</fullName>
    </recommendedName>
</protein>
<dbReference type="InterPro" id="IPR006703">
    <property type="entry name" value="G_AIG1"/>
</dbReference>
<dbReference type="SUPFAM" id="SSF52540">
    <property type="entry name" value="P-loop containing nucleoside triphosphate hydrolases"/>
    <property type="match status" value="1"/>
</dbReference>
<evidence type="ECO:0000256" key="3">
    <source>
        <dbReference type="ARBA" id="ARBA00023134"/>
    </source>
</evidence>
<organism evidence="5 6">
    <name type="scientific">Sander lucioperca</name>
    <name type="common">Pike-perch</name>
    <name type="synonym">Perca lucioperca</name>
    <dbReference type="NCBI Taxonomy" id="283035"/>
    <lineage>
        <taxon>Eukaryota</taxon>
        <taxon>Metazoa</taxon>
        <taxon>Chordata</taxon>
        <taxon>Craniata</taxon>
        <taxon>Vertebrata</taxon>
        <taxon>Euteleostomi</taxon>
        <taxon>Actinopterygii</taxon>
        <taxon>Neopterygii</taxon>
        <taxon>Teleostei</taxon>
        <taxon>Neoteleostei</taxon>
        <taxon>Acanthomorphata</taxon>
        <taxon>Eupercaria</taxon>
        <taxon>Perciformes</taxon>
        <taxon>Percoidei</taxon>
        <taxon>Percidae</taxon>
        <taxon>Luciopercinae</taxon>
        <taxon>Sander</taxon>
    </lineage>
</organism>
<dbReference type="PANTHER" id="PTHR10903">
    <property type="entry name" value="GTPASE, IMAP FAMILY MEMBER-RELATED"/>
    <property type="match status" value="1"/>
</dbReference>
<dbReference type="GeneTree" id="ENSGT01120000271858"/>
<evidence type="ECO:0000256" key="2">
    <source>
        <dbReference type="ARBA" id="ARBA00022741"/>
    </source>
</evidence>
<dbReference type="AlphaFoldDB" id="A0A8C9XDJ1"/>